<evidence type="ECO:0000256" key="1">
    <source>
        <dbReference type="SAM" id="Phobius"/>
    </source>
</evidence>
<reference evidence="2 3" key="1">
    <citation type="submission" date="2017-11" db="EMBL/GenBank/DDBJ databases">
        <title>Comparitive Functional Genomics of Dry Heat Resistant strains isolated from the Viking Spacecraft.</title>
        <authorList>
            <person name="Seuylemezian A."/>
            <person name="Cooper K."/>
            <person name="Vaishampayan P."/>
        </authorList>
    </citation>
    <scope>NUCLEOTIDE SEQUENCE [LARGE SCALE GENOMIC DNA]</scope>
    <source>
        <strain evidence="2 3">V1-29</strain>
    </source>
</reference>
<evidence type="ECO:0008006" key="4">
    <source>
        <dbReference type="Google" id="ProtNLM"/>
    </source>
</evidence>
<feature type="transmembrane region" description="Helical" evidence="1">
    <location>
        <begin position="44"/>
        <end position="67"/>
    </location>
</feature>
<evidence type="ECO:0000313" key="2">
    <source>
        <dbReference type="EMBL" id="PLT29270.1"/>
    </source>
</evidence>
<protein>
    <recommendedName>
        <fullName evidence="4">DUF4367 domain-containing protein</fullName>
    </recommendedName>
</protein>
<gene>
    <name evidence="2" type="ORF">CUU66_13955</name>
</gene>
<keyword evidence="1" id="KW-0812">Transmembrane</keyword>
<dbReference type="Proteomes" id="UP000234748">
    <property type="component" value="Unassembled WGS sequence"/>
</dbReference>
<accession>A0A2N5M4I4</accession>
<organism evidence="2 3">
    <name type="scientific">Peribacillus deserti</name>
    <dbReference type="NCBI Taxonomy" id="673318"/>
    <lineage>
        <taxon>Bacteria</taxon>
        <taxon>Bacillati</taxon>
        <taxon>Bacillota</taxon>
        <taxon>Bacilli</taxon>
        <taxon>Bacillales</taxon>
        <taxon>Bacillaceae</taxon>
        <taxon>Peribacillus</taxon>
    </lineage>
</organism>
<keyword evidence="3" id="KW-1185">Reference proteome</keyword>
<evidence type="ECO:0000313" key="3">
    <source>
        <dbReference type="Proteomes" id="UP000234748"/>
    </source>
</evidence>
<keyword evidence="1" id="KW-0472">Membrane</keyword>
<comment type="caution">
    <text evidence="2">The sequence shown here is derived from an EMBL/GenBank/DDBJ whole genome shotgun (WGS) entry which is preliminary data.</text>
</comment>
<name>A0A2N5M4I4_9BACI</name>
<dbReference type="RefSeq" id="WP_101643216.1">
    <property type="nucleotide sequence ID" value="NZ_PGUY01000043.1"/>
</dbReference>
<dbReference type="EMBL" id="PGUY01000043">
    <property type="protein sequence ID" value="PLT29270.1"/>
    <property type="molecule type" value="Genomic_DNA"/>
</dbReference>
<dbReference type="OrthoDB" id="2965608at2"/>
<dbReference type="AlphaFoldDB" id="A0A2N5M4I4"/>
<sequence>MENELKQIRKQMEQTVLNTYSFDEKLKNNVRHRIRTNSKKVKKYTFTSMLSFTVLTAIIVIIVGFTASKLNIIENMTSTQSSNGDLTIEGLAEKHPEFNNELKKLPENRLELLKVPAKVPFKVKNVSITYSNVVPNGPVDISFYSYTRGELLSVGSWGAKVPISDTEHLEKVKLKDGTTAYWKKTDQIDDGKALFWTDNENETSYQLLLMMPATTKNTYTKEDLIEIANSLK</sequence>
<proteinExistence type="predicted"/>
<keyword evidence="1" id="KW-1133">Transmembrane helix</keyword>